<proteinExistence type="predicted"/>
<dbReference type="AlphaFoldDB" id="A0A1F6WYF3"/>
<gene>
    <name evidence="1" type="ORF">A3A91_00905</name>
</gene>
<name>A0A1F6WYF3_9BACT</name>
<dbReference type="InterPro" id="IPR014717">
    <property type="entry name" value="Transl_elong_EF1B/ribsomal_bS6"/>
</dbReference>
<protein>
    <submittedName>
        <fullName evidence="1">Uncharacterized protein</fullName>
    </submittedName>
</protein>
<dbReference type="Gene3D" id="3.30.70.60">
    <property type="match status" value="1"/>
</dbReference>
<dbReference type="EMBL" id="MFUR01000007">
    <property type="protein sequence ID" value="OGI86927.1"/>
    <property type="molecule type" value="Genomic_DNA"/>
</dbReference>
<reference evidence="1 2" key="1">
    <citation type="journal article" date="2016" name="Nat. Commun.">
        <title>Thousands of microbial genomes shed light on interconnected biogeochemical processes in an aquifer system.</title>
        <authorList>
            <person name="Anantharaman K."/>
            <person name="Brown C.T."/>
            <person name="Hug L.A."/>
            <person name="Sharon I."/>
            <person name="Castelle C.J."/>
            <person name="Probst A.J."/>
            <person name="Thomas B.C."/>
            <person name="Singh A."/>
            <person name="Wilkins M.J."/>
            <person name="Karaoz U."/>
            <person name="Brodie E.L."/>
            <person name="Williams K.H."/>
            <person name="Hubbard S.S."/>
            <person name="Banfield J.F."/>
        </authorList>
    </citation>
    <scope>NUCLEOTIDE SEQUENCE [LARGE SCALE GENOMIC DNA]</scope>
</reference>
<accession>A0A1F6WYF3</accession>
<organism evidence="1 2">
    <name type="scientific">Candidatus Nomurabacteria bacterium RIFCSPLOWO2_01_FULL_36_16</name>
    <dbReference type="NCBI Taxonomy" id="1801767"/>
    <lineage>
        <taxon>Bacteria</taxon>
        <taxon>Candidatus Nomuraibacteriota</taxon>
    </lineage>
</organism>
<sequence>MPIIFIGISVAVFFVFADPIYNDIKQLRVEAASYNEALSNSKALENARDVLTAKKNSMDPVNLTKLQQLLPDNIDNIRLILEIEKMASPYGMILKNVKYNATDATSPTTPSPAGSIQGGGAVQLSSGKDYGVWDLEFSTTSTYNNFLSFMKDLEKNLRIVDISSIQFSSNDVNAGNKTSLGVPSNNLPTESYTYSFKIRTYWLKN</sequence>
<evidence type="ECO:0000313" key="1">
    <source>
        <dbReference type="EMBL" id="OGI86927.1"/>
    </source>
</evidence>
<dbReference type="Proteomes" id="UP000177001">
    <property type="component" value="Unassembled WGS sequence"/>
</dbReference>
<evidence type="ECO:0000313" key="2">
    <source>
        <dbReference type="Proteomes" id="UP000177001"/>
    </source>
</evidence>
<comment type="caution">
    <text evidence="1">The sequence shown here is derived from an EMBL/GenBank/DDBJ whole genome shotgun (WGS) entry which is preliminary data.</text>
</comment>